<dbReference type="Proteomes" id="UP000244803">
    <property type="component" value="Chromosome 3"/>
</dbReference>
<protein>
    <submittedName>
        <fullName evidence="1">Uncharacterized protein</fullName>
    </submittedName>
</protein>
<evidence type="ECO:0000313" key="1">
    <source>
        <dbReference type="EMBL" id="UVC54239.1"/>
    </source>
</evidence>
<proteinExistence type="predicted"/>
<reference evidence="1" key="1">
    <citation type="submission" date="2022-07" db="EMBL/GenBank/DDBJ databases">
        <title>Evaluation of T. orientalis genome assembly methods using nanopore sequencing and analysis of variation between genomes.</title>
        <authorList>
            <person name="Yam J."/>
            <person name="Micallef M.L."/>
            <person name="Liu M."/>
            <person name="Djordjevic S.P."/>
            <person name="Bogema D.R."/>
            <person name="Jenkins C."/>
        </authorList>
    </citation>
    <scope>NUCLEOTIDE SEQUENCE</scope>
    <source>
        <strain evidence="1">Fish Creek</strain>
    </source>
</reference>
<sequence length="77" mass="8614">MKSKQGVVSLKPGRKMQRIYKNKMEMKSDDAGLESSTLLIERMGLLHPLLHKGASLLTFHQVSCTMEALIVFSLIPT</sequence>
<dbReference type="AlphaFoldDB" id="A0A976SKK6"/>
<gene>
    <name evidence="1" type="ORF">MACJ_003774</name>
</gene>
<name>A0A976SKK6_THEOR</name>
<dbReference type="EMBL" id="CP056066">
    <property type="protein sequence ID" value="UVC54239.1"/>
    <property type="molecule type" value="Genomic_DNA"/>
</dbReference>
<organism evidence="1 2">
    <name type="scientific">Theileria orientalis</name>
    <dbReference type="NCBI Taxonomy" id="68886"/>
    <lineage>
        <taxon>Eukaryota</taxon>
        <taxon>Sar</taxon>
        <taxon>Alveolata</taxon>
        <taxon>Apicomplexa</taxon>
        <taxon>Aconoidasida</taxon>
        <taxon>Piroplasmida</taxon>
        <taxon>Theileriidae</taxon>
        <taxon>Theileria</taxon>
    </lineage>
</organism>
<evidence type="ECO:0000313" key="2">
    <source>
        <dbReference type="Proteomes" id="UP000244803"/>
    </source>
</evidence>
<accession>A0A976SKK6</accession>